<sequence length="86" mass="9032">MTRASAQDLASLGIRVNAIAPGFIKTNMTKDVLQDEAFNAMVKANTPLGYAGDPEDIAGAAVYLASDEAKYVTGIILPVDGGWTCR</sequence>
<evidence type="ECO:0000313" key="3">
    <source>
        <dbReference type="EMBL" id="KKS60767.1"/>
    </source>
</evidence>
<dbReference type="SUPFAM" id="SSF51735">
    <property type="entry name" value="NAD(P)-binding Rossmann-fold domains"/>
    <property type="match status" value="1"/>
</dbReference>
<dbReference type="GO" id="GO:0016491">
    <property type="term" value="F:oxidoreductase activity"/>
    <property type="evidence" value="ECO:0007669"/>
    <property type="project" value="UniProtKB-KW"/>
</dbReference>
<accession>A0A0G1AIA0</accession>
<dbReference type="PANTHER" id="PTHR43477">
    <property type="entry name" value="DIHYDROANTICAPSIN 7-DEHYDROGENASE"/>
    <property type="match status" value="1"/>
</dbReference>
<keyword evidence="2" id="KW-0560">Oxidoreductase</keyword>
<evidence type="ECO:0000256" key="1">
    <source>
        <dbReference type="ARBA" id="ARBA00006484"/>
    </source>
</evidence>
<dbReference type="EMBL" id="LCDU01000002">
    <property type="protein sequence ID" value="KKS60767.1"/>
    <property type="molecule type" value="Genomic_DNA"/>
</dbReference>
<comment type="caution">
    <text evidence="3">The sequence shown here is derived from an EMBL/GenBank/DDBJ whole genome shotgun (WGS) entry which is preliminary data.</text>
</comment>
<dbReference type="InterPro" id="IPR051122">
    <property type="entry name" value="SDR_DHRS6-like"/>
</dbReference>
<reference evidence="3 4" key="1">
    <citation type="journal article" date="2015" name="Nature">
        <title>rRNA introns, odd ribosomes, and small enigmatic genomes across a large radiation of phyla.</title>
        <authorList>
            <person name="Brown C.T."/>
            <person name="Hug L.A."/>
            <person name="Thomas B.C."/>
            <person name="Sharon I."/>
            <person name="Castelle C.J."/>
            <person name="Singh A."/>
            <person name="Wilkins M.J."/>
            <person name="Williams K.H."/>
            <person name="Banfield J.F."/>
        </authorList>
    </citation>
    <scope>NUCLEOTIDE SEQUENCE [LARGE SCALE GENOMIC DNA]</scope>
</reference>
<dbReference type="InterPro" id="IPR036291">
    <property type="entry name" value="NAD(P)-bd_dom_sf"/>
</dbReference>
<dbReference type="AlphaFoldDB" id="A0A0G1AIA0"/>
<evidence type="ECO:0000313" key="4">
    <source>
        <dbReference type="Proteomes" id="UP000034678"/>
    </source>
</evidence>
<organism evidence="3 4">
    <name type="scientific">candidate division WWE3 bacterium GW2011_GWF2_42_42</name>
    <dbReference type="NCBI Taxonomy" id="1619142"/>
    <lineage>
        <taxon>Bacteria</taxon>
        <taxon>Katanobacteria</taxon>
    </lineage>
</organism>
<gene>
    <name evidence="3" type="ORF">UV26_C0002G0093</name>
</gene>
<dbReference type="STRING" id="1619142.UV26_C0002G0093"/>
<dbReference type="PRINTS" id="PR00081">
    <property type="entry name" value="GDHRDH"/>
</dbReference>
<dbReference type="InterPro" id="IPR002347">
    <property type="entry name" value="SDR_fam"/>
</dbReference>
<dbReference type="PATRIC" id="fig|1619142.3.peg.134"/>
<evidence type="ECO:0000256" key="2">
    <source>
        <dbReference type="ARBA" id="ARBA00023002"/>
    </source>
</evidence>
<comment type="similarity">
    <text evidence="1">Belongs to the short-chain dehydrogenases/reductases (SDR) family.</text>
</comment>
<proteinExistence type="inferred from homology"/>
<protein>
    <submittedName>
        <fullName evidence="3">Short-chain dehydrogenase/reductase SDR</fullName>
    </submittedName>
</protein>
<name>A0A0G1AIA0_UNCKA</name>
<dbReference type="Pfam" id="PF13561">
    <property type="entry name" value="adh_short_C2"/>
    <property type="match status" value="1"/>
</dbReference>
<dbReference type="Gene3D" id="3.40.50.720">
    <property type="entry name" value="NAD(P)-binding Rossmann-like Domain"/>
    <property type="match status" value="1"/>
</dbReference>
<dbReference type="Proteomes" id="UP000034678">
    <property type="component" value="Unassembled WGS sequence"/>
</dbReference>
<dbReference type="PANTHER" id="PTHR43477:SF1">
    <property type="entry name" value="DIHYDROANTICAPSIN 7-DEHYDROGENASE"/>
    <property type="match status" value="1"/>
</dbReference>